<dbReference type="OrthoDB" id="5178565at2"/>
<dbReference type="InterPro" id="IPR024344">
    <property type="entry name" value="MDMPI_metal-binding"/>
</dbReference>
<dbReference type="Proteomes" id="UP000029839">
    <property type="component" value="Unassembled WGS sequence"/>
</dbReference>
<reference evidence="3 4" key="2">
    <citation type="journal article" date="2015" name="Stand. Genomic Sci.">
        <title>Draft genome sequence of Cellulomonas carbonis T26(T) and comparative analysis of six Cellulomonas genomes.</title>
        <authorList>
            <person name="Zhuang W."/>
            <person name="Zhang S."/>
            <person name="Xia X."/>
            <person name="Wang G."/>
        </authorList>
    </citation>
    <scope>NUCLEOTIDE SEQUENCE [LARGE SCALE GENOMIC DNA]</scope>
    <source>
        <strain evidence="3 4">T26</strain>
    </source>
</reference>
<dbReference type="InterPro" id="IPR017517">
    <property type="entry name" value="Maleyloyr_isom"/>
</dbReference>
<accession>A0A0A0BWG5</accession>
<feature type="domain" description="Mycothiol-dependent maleylpyruvate isomerase metal-binding" evidence="2">
    <location>
        <begin position="28"/>
        <end position="124"/>
    </location>
</feature>
<protein>
    <recommendedName>
        <fullName evidence="2">Mycothiol-dependent maleylpyruvate isomerase metal-binding domain-containing protein</fullName>
    </recommendedName>
</protein>
<evidence type="ECO:0000259" key="2">
    <source>
        <dbReference type="Pfam" id="PF11716"/>
    </source>
</evidence>
<dbReference type="Pfam" id="PF11716">
    <property type="entry name" value="MDMPI_N"/>
    <property type="match status" value="1"/>
</dbReference>
<sequence length="229" mass="24587">MTPDEGRTDQGTGRRPAGRSDDELWAFVRAERAALAEDLAGLTAEQWRHGTLCGEWDVEDVVAHLVAAASTTRWAWLRSMVGARFRPDVHNRRRIDEHRGGTPAATLDRFRAVVGSTTAPSRDTAAYLGEVVVHAQDVRRPLGLTRVPGVAALTAVADFFARRDFAVASRTHAAGLTLEADDGPFRAGEGPRVTGSTLALVMAMAGRPAYLEELDGPGVPLLRGRLSAA</sequence>
<evidence type="ECO:0000256" key="1">
    <source>
        <dbReference type="SAM" id="MobiDB-lite"/>
    </source>
</evidence>
<dbReference type="AlphaFoldDB" id="A0A0A0BWG5"/>
<keyword evidence="4" id="KW-1185">Reference proteome</keyword>
<dbReference type="EMBL" id="AXCY01000009">
    <property type="protein sequence ID" value="KGM12047.1"/>
    <property type="molecule type" value="Genomic_DNA"/>
</dbReference>
<dbReference type="GO" id="GO:0046872">
    <property type="term" value="F:metal ion binding"/>
    <property type="evidence" value="ECO:0007669"/>
    <property type="project" value="InterPro"/>
</dbReference>
<organism evidence="3 4">
    <name type="scientific">Cellulomonas carbonis T26</name>
    <dbReference type="NCBI Taxonomy" id="947969"/>
    <lineage>
        <taxon>Bacteria</taxon>
        <taxon>Bacillati</taxon>
        <taxon>Actinomycetota</taxon>
        <taxon>Actinomycetes</taxon>
        <taxon>Micrococcales</taxon>
        <taxon>Cellulomonadaceae</taxon>
        <taxon>Cellulomonas</taxon>
    </lineage>
</organism>
<dbReference type="SUPFAM" id="SSF109854">
    <property type="entry name" value="DinB/YfiT-like putative metalloenzymes"/>
    <property type="match status" value="1"/>
</dbReference>
<dbReference type="Gene3D" id="1.20.120.450">
    <property type="entry name" value="dinb family like domain"/>
    <property type="match status" value="1"/>
</dbReference>
<feature type="region of interest" description="Disordered" evidence="1">
    <location>
        <begin position="1"/>
        <end position="20"/>
    </location>
</feature>
<name>A0A0A0BWG5_9CELL</name>
<evidence type="ECO:0000313" key="3">
    <source>
        <dbReference type="EMBL" id="KGM12047.1"/>
    </source>
</evidence>
<dbReference type="NCBIfam" id="TIGR03083">
    <property type="entry name" value="maleylpyruvate isomerase family mycothiol-dependent enzyme"/>
    <property type="match status" value="1"/>
</dbReference>
<evidence type="ECO:0000313" key="4">
    <source>
        <dbReference type="Proteomes" id="UP000029839"/>
    </source>
</evidence>
<reference evidence="3 4" key="1">
    <citation type="submission" date="2013-08" db="EMBL/GenBank/DDBJ databases">
        <title>Genome sequencing of Cellulomonas carbonis T26.</title>
        <authorList>
            <person name="Chen F."/>
            <person name="Li Y."/>
            <person name="Wang G."/>
        </authorList>
    </citation>
    <scope>NUCLEOTIDE SEQUENCE [LARGE SCALE GENOMIC DNA]</scope>
    <source>
        <strain evidence="3 4">T26</strain>
    </source>
</reference>
<dbReference type="InterPro" id="IPR034660">
    <property type="entry name" value="DinB/YfiT-like"/>
</dbReference>
<proteinExistence type="predicted"/>
<comment type="caution">
    <text evidence="3">The sequence shown here is derived from an EMBL/GenBank/DDBJ whole genome shotgun (WGS) entry which is preliminary data.</text>
</comment>
<gene>
    <name evidence="3" type="ORF">N868_02635</name>
</gene>
<dbReference type="RefSeq" id="WP_081978503.1">
    <property type="nucleotide sequence ID" value="NZ_AXCY01000009.1"/>
</dbReference>